<dbReference type="InterPro" id="IPR036236">
    <property type="entry name" value="Znf_C2H2_sf"/>
</dbReference>
<evidence type="ECO:0000256" key="3">
    <source>
        <dbReference type="ARBA" id="ARBA00022737"/>
    </source>
</evidence>
<feature type="compositionally biased region" description="Polar residues" evidence="8">
    <location>
        <begin position="115"/>
        <end position="154"/>
    </location>
</feature>
<keyword evidence="5" id="KW-0862">Zinc</keyword>
<dbReference type="FunFam" id="3.30.160.60:FF:000065">
    <property type="entry name" value="B-cell CLL/lymphoma 6, member B"/>
    <property type="match status" value="1"/>
</dbReference>
<dbReference type="STRING" id="121845.A0A3Q0JGA0"/>
<keyword evidence="2" id="KW-0479">Metal-binding</keyword>
<dbReference type="KEGG" id="dci:103518009"/>
<dbReference type="AlphaFoldDB" id="A0A3Q0JGA0"/>
<sequence>MSTKQAKKIACKLCKELYPSKDPLALNRHLYARHTGSKAHVCESCGKKFSDKKGLVRHLLHVHFEYRPYKCQLCPQVFSRRDKYLLHMRRKHPTVPPVIQMDEPVSAESDEESSDTCPSSTPTNTFNADENTSTQSSRTPKKLNTNSTSQSMNLNNSDQGLQCVLCKAKIKPQDRSALSKHLYLKHIKADKCEKCGKVYADRKGLVRHYIHVHFQYKPYSCKHCNRCFARKDHLRNHQMMHHIRQGTVDKGDGEVFECDNCHKFFVKKDSLERHNLICMRM</sequence>
<keyword evidence="10" id="KW-1185">Reference proteome</keyword>
<proteinExistence type="predicted"/>
<name>A0A3Q0JGA0_DIACI</name>
<keyword evidence="3" id="KW-0677">Repeat</keyword>
<gene>
    <name evidence="11" type="primary">LOC103518009</name>
</gene>
<dbReference type="PROSITE" id="PS00028">
    <property type="entry name" value="ZINC_FINGER_C2H2_1"/>
    <property type="match status" value="3"/>
</dbReference>
<dbReference type="PaxDb" id="121845-A0A3Q0JGA0"/>
<dbReference type="Pfam" id="PF00096">
    <property type="entry name" value="zf-C2H2"/>
    <property type="match status" value="5"/>
</dbReference>
<dbReference type="InterPro" id="IPR050888">
    <property type="entry name" value="ZnF_C2H2-type_TF"/>
</dbReference>
<dbReference type="InterPro" id="IPR013087">
    <property type="entry name" value="Znf_C2H2_type"/>
</dbReference>
<evidence type="ECO:0000256" key="2">
    <source>
        <dbReference type="ARBA" id="ARBA00022723"/>
    </source>
</evidence>
<reference evidence="11" key="1">
    <citation type="submission" date="2025-08" db="UniProtKB">
        <authorList>
            <consortium name="RefSeq"/>
        </authorList>
    </citation>
    <scope>IDENTIFICATION</scope>
</reference>
<dbReference type="GO" id="GO:0008270">
    <property type="term" value="F:zinc ion binding"/>
    <property type="evidence" value="ECO:0007669"/>
    <property type="project" value="UniProtKB-KW"/>
</dbReference>
<feature type="domain" description="C2H2-type" evidence="9">
    <location>
        <begin position="190"/>
        <end position="218"/>
    </location>
</feature>
<evidence type="ECO:0000256" key="4">
    <source>
        <dbReference type="ARBA" id="ARBA00022771"/>
    </source>
</evidence>
<evidence type="ECO:0000256" key="5">
    <source>
        <dbReference type="ARBA" id="ARBA00022833"/>
    </source>
</evidence>
<organism evidence="10 11">
    <name type="scientific">Diaphorina citri</name>
    <name type="common">Asian citrus psyllid</name>
    <dbReference type="NCBI Taxonomy" id="121845"/>
    <lineage>
        <taxon>Eukaryota</taxon>
        <taxon>Metazoa</taxon>
        <taxon>Ecdysozoa</taxon>
        <taxon>Arthropoda</taxon>
        <taxon>Hexapoda</taxon>
        <taxon>Insecta</taxon>
        <taxon>Pterygota</taxon>
        <taxon>Neoptera</taxon>
        <taxon>Paraneoptera</taxon>
        <taxon>Hemiptera</taxon>
        <taxon>Sternorrhyncha</taxon>
        <taxon>Psylloidea</taxon>
        <taxon>Psyllidae</taxon>
        <taxon>Diaphorininae</taxon>
        <taxon>Diaphorina</taxon>
    </lineage>
</organism>
<dbReference type="Gene3D" id="3.30.160.60">
    <property type="entry name" value="Classic Zinc Finger"/>
    <property type="match status" value="4"/>
</dbReference>
<feature type="domain" description="C2H2-type" evidence="9">
    <location>
        <begin position="69"/>
        <end position="97"/>
    </location>
</feature>
<feature type="domain" description="C2H2-type" evidence="9">
    <location>
        <begin position="40"/>
        <end position="68"/>
    </location>
</feature>
<dbReference type="PROSITE" id="PS50157">
    <property type="entry name" value="ZINC_FINGER_C2H2_2"/>
    <property type="match status" value="5"/>
</dbReference>
<dbReference type="GO" id="GO:0005634">
    <property type="term" value="C:nucleus"/>
    <property type="evidence" value="ECO:0007669"/>
    <property type="project" value="UniProtKB-SubCell"/>
</dbReference>
<feature type="domain" description="C2H2-type" evidence="9">
    <location>
        <begin position="219"/>
        <end position="241"/>
    </location>
</feature>
<keyword evidence="6" id="KW-0539">Nucleus</keyword>
<dbReference type="GeneID" id="103518009"/>
<evidence type="ECO:0000256" key="8">
    <source>
        <dbReference type="SAM" id="MobiDB-lite"/>
    </source>
</evidence>
<protein>
    <submittedName>
        <fullName evidence="11">Zinc finger protein 234-like</fullName>
    </submittedName>
</protein>
<keyword evidence="4 7" id="KW-0863">Zinc-finger</keyword>
<evidence type="ECO:0000256" key="1">
    <source>
        <dbReference type="ARBA" id="ARBA00004123"/>
    </source>
</evidence>
<feature type="region of interest" description="Disordered" evidence="8">
    <location>
        <begin position="95"/>
        <end position="154"/>
    </location>
</feature>
<dbReference type="PANTHER" id="PTHR24406">
    <property type="entry name" value="TRANSCRIPTIONAL REPRESSOR CTCFL-RELATED"/>
    <property type="match status" value="1"/>
</dbReference>
<dbReference type="SMART" id="SM00355">
    <property type="entry name" value="ZnF_C2H2"/>
    <property type="match status" value="7"/>
</dbReference>
<dbReference type="RefSeq" id="XP_026685730.1">
    <property type="nucleotide sequence ID" value="XM_026829929.1"/>
</dbReference>
<evidence type="ECO:0000313" key="11">
    <source>
        <dbReference type="RefSeq" id="XP_026685730.1"/>
    </source>
</evidence>
<dbReference type="SUPFAM" id="SSF57667">
    <property type="entry name" value="beta-beta-alpha zinc fingers"/>
    <property type="match status" value="2"/>
</dbReference>
<evidence type="ECO:0000256" key="6">
    <source>
        <dbReference type="ARBA" id="ARBA00023242"/>
    </source>
</evidence>
<evidence type="ECO:0000259" key="9">
    <source>
        <dbReference type="PROSITE" id="PS50157"/>
    </source>
</evidence>
<feature type="domain" description="C2H2-type" evidence="9">
    <location>
        <begin position="256"/>
        <end position="274"/>
    </location>
</feature>
<comment type="subcellular location">
    <subcellularLocation>
        <location evidence="1">Nucleus</location>
    </subcellularLocation>
</comment>
<evidence type="ECO:0000256" key="7">
    <source>
        <dbReference type="PROSITE-ProRule" id="PRU00042"/>
    </source>
</evidence>
<dbReference type="Proteomes" id="UP000079169">
    <property type="component" value="Unplaced"/>
</dbReference>
<evidence type="ECO:0000313" key="10">
    <source>
        <dbReference type="Proteomes" id="UP000079169"/>
    </source>
</evidence>
<accession>A0A3Q0JGA0</accession>